<evidence type="ECO:0000313" key="1">
    <source>
        <dbReference type="EMBL" id="RCK73668.1"/>
    </source>
</evidence>
<proteinExistence type="predicted"/>
<organism evidence="1 2">
    <name type="scientific">Candidatus Ozemobacter sibiricus</name>
    <dbReference type="NCBI Taxonomy" id="2268124"/>
    <lineage>
        <taxon>Bacteria</taxon>
        <taxon>Candidatus Ozemobacteria</taxon>
        <taxon>Candidatus Ozemobacterales</taxon>
        <taxon>Candidatus Ozemobacteraceae</taxon>
        <taxon>Candidatus Ozemobacter</taxon>
    </lineage>
</organism>
<gene>
    <name evidence="1" type="ORF">OZSIB_1869</name>
</gene>
<name>A0A367Z6C1_9BACT</name>
<protein>
    <submittedName>
        <fullName evidence="1">Uncharacterized protein</fullName>
    </submittedName>
</protein>
<dbReference type="Proteomes" id="UP000252355">
    <property type="component" value="Unassembled WGS sequence"/>
</dbReference>
<dbReference type="EMBL" id="QOQW01000049">
    <property type="protein sequence ID" value="RCK73668.1"/>
    <property type="molecule type" value="Genomic_DNA"/>
</dbReference>
<evidence type="ECO:0000313" key="2">
    <source>
        <dbReference type="Proteomes" id="UP000252355"/>
    </source>
</evidence>
<dbReference type="AlphaFoldDB" id="A0A367Z6C1"/>
<accession>A0A367Z6C1</accession>
<sequence length="106" mass="12103">MKEDTLRIAILRSQTLKEVLERDIQALVNLKPTNLIGEKEMTSLIQMAKEEKAGVEIKTINEKWKTWADSYARVLNKFSMLQDKYGDREIQELFEAVEGNSSGKGA</sequence>
<reference evidence="1 2" key="1">
    <citation type="submission" date="2018-05" db="EMBL/GenBank/DDBJ databases">
        <title>A metagenomic window into the 2 km-deep terrestrial subsurface aquifer revealed taxonomically and functionally diverse microbial community comprising novel uncultured bacterial lineages.</title>
        <authorList>
            <person name="Kadnikov V.V."/>
            <person name="Mardanov A.V."/>
            <person name="Beletsky A.V."/>
            <person name="Banks D."/>
            <person name="Pimenov N.V."/>
            <person name="Frank Y.A."/>
            <person name="Karnachuk O.V."/>
            <person name="Ravin N.V."/>
        </authorList>
    </citation>
    <scope>NUCLEOTIDE SEQUENCE [LARGE SCALE GENOMIC DNA]</scope>
    <source>
        <strain evidence="1">BY5</strain>
    </source>
</reference>
<comment type="caution">
    <text evidence="1">The sequence shown here is derived from an EMBL/GenBank/DDBJ whole genome shotgun (WGS) entry which is preliminary data.</text>
</comment>